<sequence>MVPISEQILDEDMQSAAVVDPDPPLVPTPAPAPDLGQRMAAVARALRREHSDPDRTLLAITESAVVNVPAAESASITTVLRGQFVHSAALAGELAAECDAVQETLREGPCLESAIEQRTIRIDDMDSEDRWPRFAAEASRLGVKSMICFQLYVEGYNFGALNLHSTQVRAFGEDAESIGALFAAHAAIAFSSAREEQQIRAALTTRDVIGQAKGMLMERYGLGAQAAFALLSKLSQDTNTRLADLAHQVVADAENSAEAGKGIGAGKVVGEGKGVDAADGVTAGADR</sequence>
<dbReference type="InterPro" id="IPR036388">
    <property type="entry name" value="WH-like_DNA-bd_sf"/>
</dbReference>
<dbReference type="SUPFAM" id="SSF52172">
    <property type="entry name" value="CheY-like"/>
    <property type="match status" value="1"/>
</dbReference>
<dbReference type="Proteomes" id="UP001432000">
    <property type="component" value="Chromosome"/>
</dbReference>
<accession>A0ABZ2PGV0</accession>
<dbReference type="RefSeq" id="WP_338888210.1">
    <property type="nucleotide sequence ID" value="NZ_CP147846.1"/>
</dbReference>
<dbReference type="Pfam" id="PF03861">
    <property type="entry name" value="ANTAR"/>
    <property type="match status" value="1"/>
</dbReference>
<evidence type="ECO:0000313" key="6">
    <source>
        <dbReference type="EMBL" id="WXG68179.1"/>
    </source>
</evidence>
<keyword evidence="7" id="KW-1185">Reference proteome</keyword>
<proteinExistence type="predicted"/>
<organism evidence="6 7">
    <name type="scientific">Rhodococcus sovatensis</name>
    <dbReference type="NCBI Taxonomy" id="1805840"/>
    <lineage>
        <taxon>Bacteria</taxon>
        <taxon>Bacillati</taxon>
        <taxon>Actinomycetota</taxon>
        <taxon>Actinomycetes</taxon>
        <taxon>Mycobacteriales</taxon>
        <taxon>Nocardiaceae</taxon>
        <taxon>Rhodococcus</taxon>
    </lineage>
</organism>
<evidence type="ECO:0000256" key="4">
    <source>
        <dbReference type="ARBA" id="ARBA00023163"/>
    </source>
</evidence>
<dbReference type="InterPro" id="IPR005561">
    <property type="entry name" value="ANTAR"/>
</dbReference>
<gene>
    <name evidence="6" type="ORF">WDS16_23710</name>
</gene>
<evidence type="ECO:0000259" key="5">
    <source>
        <dbReference type="PROSITE" id="PS50921"/>
    </source>
</evidence>
<evidence type="ECO:0000313" key="7">
    <source>
        <dbReference type="Proteomes" id="UP001432000"/>
    </source>
</evidence>
<keyword evidence="2" id="KW-0418">Kinase</keyword>
<keyword evidence="3" id="KW-0805">Transcription regulation</keyword>
<dbReference type="EMBL" id="CP147846">
    <property type="protein sequence ID" value="WXG68179.1"/>
    <property type="molecule type" value="Genomic_DNA"/>
</dbReference>
<evidence type="ECO:0000256" key="3">
    <source>
        <dbReference type="ARBA" id="ARBA00023015"/>
    </source>
</evidence>
<dbReference type="SMART" id="SM01012">
    <property type="entry name" value="ANTAR"/>
    <property type="match status" value="1"/>
</dbReference>
<dbReference type="InterPro" id="IPR011006">
    <property type="entry name" value="CheY-like_superfamily"/>
</dbReference>
<dbReference type="InterPro" id="IPR029016">
    <property type="entry name" value="GAF-like_dom_sf"/>
</dbReference>
<reference evidence="6 7" key="1">
    <citation type="submission" date="2024-03" db="EMBL/GenBank/DDBJ databases">
        <title>Natural products discovery in diverse microorganisms through a two-stage MS feature dereplication strategy.</title>
        <authorList>
            <person name="Zhang R."/>
        </authorList>
    </citation>
    <scope>NUCLEOTIDE SEQUENCE [LARGE SCALE GENOMIC DNA]</scope>
    <source>
        <strain evidence="6 7">18930</strain>
    </source>
</reference>
<name>A0ABZ2PGV0_9NOCA</name>
<dbReference type="SUPFAM" id="SSF55781">
    <property type="entry name" value="GAF domain-like"/>
    <property type="match status" value="1"/>
</dbReference>
<dbReference type="InterPro" id="IPR003018">
    <property type="entry name" value="GAF"/>
</dbReference>
<evidence type="ECO:0000256" key="2">
    <source>
        <dbReference type="ARBA" id="ARBA00022777"/>
    </source>
</evidence>
<evidence type="ECO:0000256" key="1">
    <source>
        <dbReference type="ARBA" id="ARBA00022679"/>
    </source>
</evidence>
<dbReference type="Gene3D" id="1.10.10.10">
    <property type="entry name" value="Winged helix-like DNA-binding domain superfamily/Winged helix DNA-binding domain"/>
    <property type="match status" value="1"/>
</dbReference>
<keyword evidence="4" id="KW-0804">Transcription</keyword>
<protein>
    <submittedName>
        <fullName evidence="6">GAF and ANTAR domain-containing protein</fullName>
    </submittedName>
</protein>
<dbReference type="Gene3D" id="3.30.450.40">
    <property type="match status" value="1"/>
</dbReference>
<dbReference type="Pfam" id="PF13185">
    <property type="entry name" value="GAF_2"/>
    <property type="match status" value="1"/>
</dbReference>
<feature type="domain" description="ANTAR" evidence="5">
    <location>
        <begin position="189"/>
        <end position="250"/>
    </location>
</feature>
<keyword evidence="1" id="KW-0808">Transferase</keyword>
<dbReference type="PROSITE" id="PS50921">
    <property type="entry name" value="ANTAR"/>
    <property type="match status" value="1"/>
</dbReference>
<dbReference type="SMART" id="SM00065">
    <property type="entry name" value="GAF"/>
    <property type="match status" value="1"/>
</dbReference>